<keyword evidence="3" id="KW-1185">Reference proteome</keyword>
<accession>A0ABR3QNF5</accession>
<sequence>MAPVNCNGKTKANMLTANPTKVGKRRRPVRGGYLRMLEKAVCMSEDKDKDKALLVVRRLAAYSVVLQVARRNYVKVKVKAVVQNATTQYEGPKDGNGSKPASSTSTCKSTRWLSLPKTPIPWL</sequence>
<dbReference type="EMBL" id="JAKJXO020000018">
    <property type="protein sequence ID" value="KAL1593675.1"/>
    <property type="molecule type" value="Genomic_DNA"/>
</dbReference>
<reference evidence="2 3" key="1">
    <citation type="submission" date="2024-02" db="EMBL/GenBank/DDBJ databases">
        <title>De novo assembly and annotation of 12 fungi associated with fruit tree decline syndrome in Ontario, Canada.</title>
        <authorList>
            <person name="Sulman M."/>
            <person name="Ellouze W."/>
            <person name="Ilyukhin E."/>
        </authorList>
    </citation>
    <scope>NUCLEOTIDE SEQUENCE [LARGE SCALE GENOMIC DNA]</scope>
    <source>
        <strain evidence="2 3">M42-189</strain>
    </source>
</reference>
<protein>
    <recommendedName>
        <fullName evidence="4">60S ribosomal protein L17</fullName>
    </recommendedName>
</protein>
<proteinExistence type="predicted"/>
<comment type="caution">
    <text evidence="2">The sequence shown here is derived from an EMBL/GenBank/DDBJ whole genome shotgun (WGS) entry which is preliminary data.</text>
</comment>
<organism evidence="2 3">
    <name type="scientific">Paraconiothyrium brasiliense</name>
    <dbReference type="NCBI Taxonomy" id="300254"/>
    <lineage>
        <taxon>Eukaryota</taxon>
        <taxon>Fungi</taxon>
        <taxon>Dikarya</taxon>
        <taxon>Ascomycota</taxon>
        <taxon>Pezizomycotina</taxon>
        <taxon>Dothideomycetes</taxon>
        <taxon>Pleosporomycetidae</taxon>
        <taxon>Pleosporales</taxon>
        <taxon>Massarineae</taxon>
        <taxon>Didymosphaeriaceae</taxon>
        <taxon>Paraconiothyrium</taxon>
    </lineage>
</organism>
<evidence type="ECO:0000256" key="1">
    <source>
        <dbReference type="SAM" id="MobiDB-lite"/>
    </source>
</evidence>
<name>A0ABR3QNF5_9PLEO</name>
<dbReference type="Proteomes" id="UP001521785">
    <property type="component" value="Unassembled WGS sequence"/>
</dbReference>
<feature type="region of interest" description="Disordered" evidence="1">
    <location>
        <begin position="85"/>
        <end position="110"/>
    </location>
</feature>
<evidence type="ECO:0008006" key="4">
    <source>
        <dbReference type="Google" id="ProtNLM"/>
    </source>
</evidence>
<evidence type="ECO:0000313" key="3">
    <source>
        <dbReference type="Proteomes" id="UP001521785"/>
    </source>
</evidence>
<evidence type="ECO:0000313" key="2">
    <source>
        <dbReference type="EMBL" id="KAL1593675.1"/>
    </source>
</evidence>
<feature type="compositionally biased region" description="Polar residues" evidence="1">
    <location>
        <begin position="99"/>
        <end position="110"/>
    </location>
</feature>
<gene>
    <name evidence="2" type="ORF">SLS60_010406</name>
</gene>